<reference evidence="1 2" key="1">
    <citation type="journal article" date="2014" name="Int. J. Syst. Evol. Microbiol.">
        <title>Complete genome sequence of Corynebacterium casei LMG S-19264T (=DSM 44701T), isolated from a smear-ripened cheese.</title>
        <authorList>
            <consortium name="US DOE Joint Genome Institute (JGI-PGF)"/>
            <person name="Walter F."/>
            <person name="Albersmeier A."/>
            <person name="Kalinowski J."/>
            <person name="Ruckert C."/>
        </authorList>
    </citation>
    <scope>NUCLEOTIDE SEQUENCE [LARGE SCALE GENOMIC DNA]</scope>
    <source>
        <strain evidence="1 2">NBRC 110095</strain>
    </source>
</reference>
<evidence type="ECO:0000313" key="1">
    <source>
        <dbReference type="EMBL" id="GLS25038.1"/>
    </source>
</evidence>
<dbReference type="PANTHER" id="PTHR35566:SF1">
    <property type="entry name" value="TYPE VI SECRETION SYSTEM BASEPLATE COMPONENT TSSK1"/>
    <property type="match status" value="1"/>
</dbReference>
<dbReference type="InterPro" id="IPR010263">
    <property type="entry name" value="T6SS_TssK"/>
</dbReference>
<dbReference type="RefSeq" id="WP_232592687.1">
    <property type="nucleotide sequence ID" value="NZ_BSPD01000021.1"/>
</dbReference>
<dbReference type="EMBL" id="BSPD01000021">
    <property type="protein sequence ID" value="GLS25038.1"/>
    <property type="molecule type" value="Genomic_DNA"/>
</dbReference>
<dbReference type="NCBIfam" id="TIGR03353">
    <property type="entry name" value="VI_chp_4"/>
    <property type="match status" value="1"/>
</dbReference>
<protein>
    <recommendedName>
        <fullName evidence="3">Type VI secretion system baseplate subunit TssK</fullName>
    </recommendedName>
</protein>
<accession>A0AA37WKJ5</accession>
<dbReference type="Proteomes" id="UP001156870">
    <property type="component" value="Unassembled WGS sequence"/>
</dbReference>
<evidence type="ECO:0008006" key="3">
    <source>
        <dbReference type="Google" id="ProtNLM"/>
    </source>
</evidence>
<evidence type="ECO:0000313" key="2">
    <source>
        <dbReference type="Proteomes" id="UP001156870"/>
    </source>
</evidence>
<keyword evidence="2" id="KW-1185">Reference proteome</keyword>
<proteinExistence type="predicted"/>
<dbReference type="Pfam" id="PF05936">
    <property type="entry name" value="T6SS_VasE"/>
    <property type="match status" value="1"/>
</dbReference>
<name>A0AA37WKJ5_9GAMM</name>
<dbReference type="PANTHER" id="PTHR35566">
    <property type="entry name" value="BLR3599 PROTEIN"/>
    <property type="match status" value="1"/>
</dbReference>
<gene>
    <name evidence="1" type="ORF">GCM10007877_07520</name>
</gene>
<organism evidence="1 2">
    <name type="scientific">Marinibactrum halimedae</name>
    <dbReference type="NCBI Taxonomy" id="1444977"/>
    <lineage>
        <taxon>Bacteria</taxon>
        <taxon>Pseudomonadati</taxon>
        <taxon>Pseudomonadota</taxon>
        <taxon>Gammaproteobacteria</taxon>
        <taxon>Cellvibrionales</taxon>
        <taxon>Cellvibrionaceae</taxon>
        <taxon>Marinibactrum</taxon>
    </lineage>
</organism>
<dbReference type="AlphaFoldDB" id="A0AA37WKJ5"/>
<comment type="caution">
    <text evidence="1">The sequence shown here is derived from an EMBL/GenBank/DDBJ whole genome shotgun (WGS) entry which is preliminary data.</text>
</comment>
<sequence>MSHVVPAPVKWEFGQALLPEHLMAQEEALIAEASGRMSVNGLPDFGISTIEWDDALLSNEAIVSIKRLKLLTRNGVLLDYPNNTNIVSPPVELKEHLNHKVYYYLLRELPPVNDGTVTSLIPKGQKIGRRHLKLILTCEQVLPKEYHSLLDDHEHIDSGCIGYFEKPYQQGWQLSSEYTPPLLQIGNSQYLIRSLSQLLTVMKRFRADLRQEFGAKNLPKTLLFGVKQCLHEIQKNIRLLENLNIGGMQNGELRIHPYILYESLQCLLTDIQLYRGEWPEREPETYRHGALSEIFLELIDQIALRMQFNSSSVYIHEFILKDGIYSVPTPSEMTELDSLYLVVDVNNQAPLEEINLPCVTSVERLKTLNTYALAGVGLKLAENPTFGYEFGKKVYCYEICSGGERAYLHRDGTIAFYAQEYFKSMNFYLYKKLPSKLLEMSK</sequence>